<keyword evidence="3" id="KW-1185">Reference proteome</keyword>
<sequence>MFRDSSLMDDLKLNLLRLPLMIGVLALLIFLSDFNGYGPVFGQNGLTAGVVVAMLILTRVTFPAYTQLAKRLSFQRREHC</sequence>
<feature type="transmembrane region" description="Helical" evidence="1">
    <location>
        <begin position="46"/>
        <end position="66"/>
    </location>
</feature>
<dbReference type="RefSeq" id="WP_220104533.1">
    <property type="nucleotide sequence ID" value="NZ_JAHZSS010000015.1"/>
</dbReference>
<keyword evidence="1" id="KW-1133">Transmembrane helix</keyword>
<keyword evidence="1" id="KW-0812">Transmembrane</keyword>
<reference evidence="2" key="1">
    <citation type="submission" date="2021-07" db="EMBL/GenBank/DDBJ databases">
        <title>Neiella marina sp. nov., isolated from the intestinal content of sea cucumber Apostichopus japonicus.</title>
        <authorList>
            <person name="Bai X."/>
        </authorList>
    </citation>
    <scope>NUCLEOTIDE SEQUENCE</scope>
    <source>
        <strain evidence="2">126</strain>
    </source>
</reference>
<gene>
    <name evidence="2" type="ORF">K0504_12505</name>
</gene>
<protein>
    <submittedName>
        <fullName evidence="2">Uncharacterized protein</fullName>
    </submittedName>
</protein>
<comment type="caution">
    <text evidence="2">The sequence shown here is derived from an EMBL/GenBank/DDBJ whole genome shotgun (WGS) entry which is preliminary data.</text>
</comment>
<keyword evidence="1" id="KW-0472">Membrane</keyword>
<accession>A0ABS7EHN2</accession>
<evidence type="ECO:0000313" key="2">
    <source>
        <dbReference type="EMBL" id="MBW8191859.1"/>
    </source>
</evidence>
<evidence type="ECO:0000313" key="3">
    <source>
        <dbReference type="Proteomes" id="UP001166251"/>
    </source>
</evidence>
<feature type="transmembrane region" description="Helical" evidence="1">
    <location>
        <begin position="15"/>
        <end position="34"/>
    </location>
</feature>
<proteinExistence type="predicted"/>
<dbReference type="EMBL" id="JAHZSS010000015">
    <property type="protein sequence ID" value="MBW8191859.1"/>
    <property type="molecule type" value="Genomic_DNA"/>
</dbReference>
<evidence type="ECO:0000256" key="1">
    <source>
        <dbReference type="SAM" id="Phobius"/>
    </source>
</evidence>
<organism evidence="2 3">
    <name type="scientific">Neiella holothuriorum</name>
    <dbReference type="NCBI Taxonomy" id="2870530"/>
    <lineage>
        <taxon>Bacteria</taxon>
        <taxon>Pseudomonadati</taxon>
        <taxon>Pseudomonadota</taxon>
        <taxon>Gammaproteobacteria</taxon>
        <taxon>Alteromonadales</taxon>
        <taxon>Echinimonadaceae</taxon>
        <taxon>Neiella</taxon>
    </lineage>
</organism>
<name>A0ABS7EHN2_9GAMM</name>
<dbReference type="Proteomes" id="UP001166251">
    <property type="component" value="Unassembled WGS sequence"/>
</dbReference>